<feature type="region of interest" description="Disordered" evidence="1">
    <location>
        <begin position="506"/>
        <end position="530"/>
    </location>
</feature>
<keyword evidence="3" id="KW-0808">Transferase</keyword>
<dbReference type="PANTHER" id="PTHR43685:SF3">
    <property type="entry name" value="SLR2126 PROTEIN"/>
    <property type="match status" value="1"/>
</dbReference>
<dbReference type="InterPro" id="IPR001173">
    <property type="entry name" value="Glyco_trans_2-like"/>
</dbReference>
<comment type="caution">
    <text evidence="3">The sequence shown here is derived from an EMBL/GenBank/DDBJ whole genome shotgun (WGS) entry which is preliminary data.</text>
</comment>
<dbReference type="EMBL" id="RBAK01000002">
    <property type="protein sequence ID" value="RKN49090.1"/>
    <property type="molecule type" value="Genomic_DNA"/>
</dbReference>
<evidence type="ECO:0000313" key="3">
    <source>
        <dbReference type="EMBL" id="RKN49090.1"/>
    </source>
</evidence>
<evidence type="ECO:0000259" key="2">
    <source>
        <dbReference type="Pfam" id="PF00535"/>
    </source>
</evidence>
<feature type="compositionally biased region" description="Low complexity" evidence="1">
    <location>
        <begin position="513"/>
        <end position="523"/>
    </location>
</feature>
<dbReference type="Gene3D" id="3.90.550.10">
    <property type="entry name" value="Spore Coat Polysaccharide Biosynthesis Protein SpsA, Chain A"/>
    <property type="match status" value="1"/>
</dbReference>
<proteinExistence type="predicted"/>
<feature type="domain" description="Glycosyltransferase 2-like" evidence="2">
    <location>
        <begin position="30"/>
        <end position="212"/>
    </location>
</feature>
<dbReference type="InterPro" id="IPR050834">
    <property type="entry name" value="Glycosyltransf_2"/>
</dbReference>
<gene>
    <name evidence="3" type="ORF">D7223_06105</name>
</gene>
<dbReference type="RefSeq" id="WP_120725912.1">
    <property type="nucleotide sequence ID" value="NZ_RBAK01000002.1"/>
</dbReference>
<dbReference type="SUPFAM" id="SSF53448">
    <property type="entry name" value="Nucleotide-diphospho-sugar transferases"/>
    <property type="match status" value="1"/>
</dbReference>
<organism evidence="3 4">
    <name type="scientific">Micromonospora endolithica</name>
    <dbReference type="NCBI Taxonomy" id="230091"/>
    <lineage>
        <taxon>Bacteria</taxon>
        <taxon>Bacillati</taxon>
        <taxon>Actinomycetota</taxon>
        <taxon>Actinomycetes</taxon>
        <taxon>Micromonosporales</taxon>
        <taxon>Micromonosporaceae</taxon>
        <taxon>Micromonospora</taxon>
    </lineage>
</organism>
<dbReference type="OrthoDB" id="5168148at2"/>
<dbReference type="AlphaFoldDB" id="A0A3A9ZL59"/>
<dbReference type="Proteomes" id="UP000281726">
    <property type="component" value="Unassembled WGS sequence"/>
</dbReference>
<dbReference type="Pfam" id="PF00535">
    <property type="entry name" value="Glycos_transf_2"/>
    <property type="match status" value="1"/>
</dbReference>
<dbReference type="GO" id="GO:0016740">
    <property type="term" value="F:transferase activity"/>
    <property type="evidence" value="ECO:0007669"/>
    <property type="project" value="UniProtKB-KW"/>
</dbReference>
<name>A0A3A9ZL59_9ACTN</name>
<protein>
    <submittedName>
        <fullName evidence="3">Glycosyltransferase family 2 protein</fullName>
    </submittedName>
</protein>
<dbReference type="CDD" id="cd00761">
    <property type="entry name" value="Glyco_tranf_GTA_type"/>
    <property type="match status" value="1"/>
</dbReference>
<dbReference type="InterPro" id="IPR029044">
    <property type="entry name" value="Nucleotide-diphossugar_trans"/>
</dbReference>
<reference evidence="3 4" key="1">
    <citation type="journal article" date="2004" name="Syst. Appl. Microbiol.">
        <title>Cryptoendolithic actinomycetes from antarctic sandstone rock samples: Micromonospora endolithica sp. nov. and two isolates related to Micromonospora coerulea Jensen 1932.</title>
        <authorList>
            <person name="Hirsch P."/>
            <person name="Mevs U."/>
            <person name="Kroppenstedt R.M."/>
            <person name="Schumann P."/>
            <person name="Stackebrandt E."/>
        </authorList>
    </citation>
    <scope>NUCLEOTIDE SEQUENCE [LARGE SCALE GENOMIC DNA]</scope>
    <source>
        <strain evidence="3 4">JCM 12677</strain>
    </source>
</reference>
<dbReference type="PANTHER" id="PTHR43685">
    <property type="entry name" value="GLYCOSYLTRANSFERASE"/>
    <property type="match status" value="1"/>
</dbReference>
<accession>A0A3A9ZL59</accession>
<sequence>MTPTPRAVRNDWSAVRVPDLGRWRPRLTVSVVIPAYDCQPGLDLTLAALARQTYPAALLEVVVVDDGTTPPLRLPDRRPPRTRLVRAPEHSTGWGRANALHLGAAISTGEILHWLDADMLVFDEHVEAQARWHHQVPYAVTLGYKRFVDTAPGHPDWPGTDAPAESLFAGHDTVRHEHVEELIDRTDQLRGADHLAFMIHVGATAALRRELYDAAGGLDTGLRLGEDTEFGYRLAQAGALFVPEPAARSWHLGPSHVMRDRERVQRYNRPFLADRMPQPRWLRRDGGTAWSVPLVTVVLPVGAQPLERVRAVVDTILTGDEPDVRVCLVAPWDSLDDARVRPLADPALDLRLLAATYRSEPRVRLVTEAPGSVHPVPFLLELPATVTPAPYAVRRLVEIADRHQVGLVRVPVPAGPGATGPAEVRLWRTAALGRAGWVRTGHETPAEVVTAVHGCRLVSAELAGIADAGAGRPSWWTPDAVEVAGVRSLARATVAVGALVARRAAGRVRRPGRPASGRAAGTADPGREFA</sequence>
<keyword evidence="4" id="KW-1185">Reference proteome</keyword>
<evidence type="ECO:0000256" key="1">
    <source>
        <dbReference type="SAM" id="MobiDB-lite"/>
    </source>
</evidence>
<evidence type="ECO:0000313" key="4">
    <source>
        <dbReference type="Proteomes" id="UP000281726"/>
    </source>
</evidence>